<feature type="compositionally biased region" description="Low complexity" evidence="1">
    <location>
        <begin position="1"/>
        <end position="15"/>
    </location>
</feature>
<feature type="compositionally biased region" description="Polar residues" evidence="1">
    <location>
        <begin position="570"/>
        <end position="582"/>
    </location>
</feature>
<evidence type="ECO:0000313" key="3">
    <source>
        <dbReference type="Proteomes" id="UP001530377"/>
    </source>
</evidence>
<dbReference type="Proteomes" id="UP001530377">
    <property type="component" value="Unassembled WGS sequence"/>
</dbReference>
<sequence>MNKTTASSSASGKSTRPFAAGKDDNAVDGIVIGKKRPTSATTTTSSSSLSMAAQKKKKTAATTKKTVALTPLPGGWPVSSSFSYPPAHTDEANDHLSTTYLMPGGLLQRSCNGSDVFLRKRAVQSTSASLFPRSNGGRGGGPARFLIVFPGRVSLRPPPPAHEVVVGASSVTDATATTATSAVVVGGDGDDDDDDDDEPNNNDGEGGREDDAKVATGRGGRNLFTPAHPPQLLGRLVSSSGGGGRVELRIPFPASSTTTTSDDDANENDTTTFKGKKIRELVMSGRSVPISGKYMALYFKRTGGTKESVSFSGGGRNGNERRGGTGSITCKDVFRSVIVLGETHLLNNDGKAAPLRENFSWTKDGCAKMKHYGGSERTLDGGGRCKGGANGGRKSSSRGITEAAAAPIKRKDNDSNKGIDFESAASIEFDAGDKNEYGHSSDVDEFVPIDSKRRKLTLKKRKQMNESDDEEEEKIAPARERASRRSVTAAKISYVDESSDSNLDDDDGDETVESSRDDESVATDMDPPDVIEIESDDDNGEKMSTPTKRLGFDGKNLQGISSDSKKRCSKFSSALKSPSKSPISYGRRKKNSPRIEIGPIKGNEIDLSWDDDPFKFL</sequence>
<keyword evidence="3" id="KW-1185">Reference proteome</keyword>
<feature type="compositionally biased region" description="Gly residues" evidence="1">
    <location>
        <begin position="380"/>
        <end position="391"/>
    </location>
</feature>
<evidence type="ECO:0000256" key="1">
    <source>
        <dbReference type="SAM" id="MobiDB-lite"/>
    </source>
</evidence>
<feature type="compositionally biased region" description="Acidic residues" evidence="1">
    <location>
        <begin position="526"/>
        <end position="539"/>
    </location>
</feature>
<dbReference type="AlphaFoldDB" id="A0ABD3SCE2"/>
<feature type="region of interest" description="Disordered" evidence="1">
    <location>
        <begin position="1"/>
        <end position="62"/>
    </location>
</feature>
<feature type="region of interest" description="Disordered" evidence="1">
    <location>
        <begin position="432"/>
        <end position="598"/>
    </location>
</feature>
<organism evidence="2 3">
    <name type="scientific">Cyclostephanos tholiformis</name>
    <dbReference type="NCBI Taxonomy" id="382380"/>
    <lineage>
        <taxon>Eukaryota</taxon>
        <taxon>Sar</taxon>
        <taxon>Stramenopiles</taxon>
        <taxon>Ochrophyta</taxon>
        <taxon>Bacillariophyta</taxon>
        <taxon>Coscinodiscophyceae</taxon>
        <taxon>Thalassiosirophycidae</taxon>
        <taxon>Stephanodiscales</taxon>
        <taxon>Stephanodiscaceae</taxon>
        <taxon>Cyclostephanos</taxon>
    </lineage>
</organism>
<protein>
    <submittedName>
        <fullName evidence="2">Uncharacterized protein</fullName>
    </submittedName>
</protein>
<dbReference type="EMBL" id="JALLPB020000071">
    <property type="protein sequence ID" value="KAL3822204.1"/>
    <property type="molecule type" value="Genomic_DNA"/>
</dbReference>
<comment type="caution">
    <text evidence="2">The sequence shown here is derived from an EMBL/GenBank/DDBJ whole genome shotgun (WGS) entry which is preliminary data.</text>
</comment>
<feature type="compositionally biased region" description="Basic residues" evidence="1">
    <location>
        <begin position="452"/>
        <end position="462"/>
    </location>
</feature>
<reference evidence="2 3" key="1">
    <citation type="submission" date="2024-10" db="EMBL/GenBank/DDBJ databases">
        <title>Updated reference genomes for cyclostephanoid diatoms.</title>
        <authorList>
            <person name="Roberts W.R."/>
            <person name="Alverson A.J."/>
        </authorList>
    </citation>
    <scope>NUCLEOTIDE SEQUENCE [LARGE SCALE GENOMIC DNA]</scope>
    <source>
        <strain evidence="2 3">AJA228-03</strain>
    </source>
</reference>
<feature type="region of interest" description="Disordered" evidence="1">
    <location>
        <begin position="377"/>
        <end position="417"/>
    </location>
</feature>
<gene>
    <name evidence="2" type="ORF">ACHAXA_000644</name>
</gene>
<name>A0ABD3SCE2_9STRA</name>
<feature type="compositionally biased region" description="Basic and acidic residues" evidence="1">
    <location>
        <begin position="432"/>
        <end position="442"/>
    </location>
</feature>
<feature type="compositionally biased region" description="Acidic residues" evidence="1">
    <location>
        <begin position="497"/>
        <end position="512"/>
    </location>
</feature>
<evidence type="ECO:0000313" key="2">
    <source>
        <dbReference type="EMBL" id="KAL3822204.1"/>
    </source>
</evidence>
<feature type="compositionally biased region" description="Low complexity" evidence="1">
    <location>
        <begin position="38"/>
        <end position="53"/>
    </location>
</feature>
<feature type="compositionally biased region" description="Acidic residues" evidence="1">
    <location>
        <begin position="188"/>
        <end position="200"/>
    </location>
</feature>
<proteinExistence type="predicted"/>
<feature type="region of interest" description="Disordered" evidence="1">
    <location>
        <begin position="177"/>
        <end position="270"/>
    </location>
</feature>
<feature type="compositionally biased region" description="Basic and acidic residues" evidence="1">
    <location>
        <begin position="474"/>
        <end position="483"/>
    </location>
</feature>
<accession>A0ABD3SCE2</accession>